<dbReference type="AlphaFoldDB" id="A0A1I5ZEI5"/>
<sequence length="104" mass="11645">MVTPEEAKAMALSFEGTDEKPHFHRTAFTVNKKIFATLLVSDATLNLMFDPQTQFIFCPPGSDIIFPVPNRWGLKGATTISLKKANKKLVMSALKEAYNLRKTK</sequence>
<dbReference type="EMBL" id="FOXQ01000021">
    <property type="protein sequence ID" value="SFQ54841.1"/>
    <property type="molecule type" value="Genomic_DNA"/>
</dbReference>
<dbReference type="STRING" id="1465490.SAMN05444277_1213"/>
<accession>A0A1I5ZEI5</accession>
<dbReference type="RefSeq" id="WP_090663183.1">
    <property type="nucleotide sequence ID" value="NZ_FOXQ01000021.1"/>
</dbReference>
<evidence type="ECO:0000313" key="2">
    <source>
        <dbReference type="Proteomes" id="UP000199031"/>
    </source>
</evidence>
<keyword evidence="2" id="KW-1185">Reference proteome</keyword>
<name>A0A1I5ZEI5_9BACT</name>
<proteinExistence type="predicted"/>
<dbReference type="InterPro" id="IPR038056">
    <property type="entry name" value="YjbR-like_sf"/>
</dbReference>
<dbReference type="Proteomes" id="UP000199031">
    <property type="component" value="Unassembled WGS sequence"/>
</dbReference>
<dbReference type="SUPFAM" id="SSF142906">
    <property type="entry name" value="YjbR-like"/>
    <property type="match status" value="1"/>
</dbReference>
<dbReference type="OrthoDB" id="277063at2"/>
<dbReference type="Pfam" id="PF04237">
    <property type="entry name" value="YjbR"/>
    <property type="match status" value="1"/>
</dbReference>
<dbReference type="InterPro" id="IPR058532">
    <property type="entry name" value="YjbR/MT2646/Rv2570-like"/>
</dbReference>
<reference evidence="1 2" key="1">
    <citation type="submission" date="2016-10" db="EMBL/GenBank/DDBJ databases">
        <authorList>
            <person name="de Groot N.N."/>
        </authorList>
    </citation>
    <scope>NUCLEOTIDE SEQUENCE [LARGE SCALE GENOMIC DNA]</scope>
    <source>
        <strain evidence="1 2">DSM 28286</strain>
    </source>
</reference>
<organism evidence="1 2">
    <name type="scientific">Parafilimonas terrae</name>
    <dbReference type="NCBI Taxonomy" id="1465490"/>
    <lineage>
        <taxon>Bacteria</taxon>
        <taxon>Pseudomonadati</taxon>
        <taxon>Bacteroidota</taxon>
        <taxon>Chitinophagia</taxon>
        <taxon>Chitinophagales</taxon>
        <taxon>Chitinophagaceae</taxon>
        <taxon>Parafilimonas</taxon>
    </lineage>
</organism>
<gene>
    <name evidence="1" type="ORF">SAMN05444277_1213</name>
</gene>
<protein>
    <submittedName>
        <fullName evidence="1">YjbR protein</fullName>
    </submittedName>
</protein>
<evidence type="ECO:0000313" key="1">
    <source>
        <dbReference type="EMBL" id="SFQ54841.1"/>
    </source>
</evidence>